<dbReference type="PANTHER" id="PTHR47584:SF14">
    <property type="entry name" value="L10-INTERACTING MYB DOMAIN-CONTAINING PROTEIN-LIKE"/>
    <property type="match status" value="1"/>
</dbReference>
<evidence type="ECO:0000313" key="2">
    <source>
        <dbReference type="EMBL" id="CAK9155972.1"/>
    </source>
</evidence>
<comment type="caution">
    <text evidence="2">The sequence shown here is derived from an EMBL/GenBank/DDBJ whole genome shotgun (WGS) entry which is preliminary data.</text>
</comment>
<reference evidence="2 3" key="1">
    <citation type="submission" date="2024-02" db="EMBL/GenBank/DDBJ databases">
        <authorList>
            <person name="Vignale AGUSTIN F."/>
            <person name="Sosa J E."/>
            <person name="Modenutti C."/>
        </authorList>
    </citation>
    <scope>NUCLEOTIDE SEQUENCE [LARGE SCALE GENOMIC DNA]</scope>
</reference>
<sequence length="208" mass="23676">MTLPDGVWKNLFKVNKNARIFKKKCCPHYEALCRIYGGTTTTGKHAYPSTKPPSNDKHDLNYDPKDDEEYGNADNNVDDNPTITNRNRSRSITPNCSRRTKKYSCTRALTNALTMLAESAKVRSEFYEKRMTSVGSSLTCADSMVDSVTMIDLHPDLLKDCIDTLNSLEDIDDATYTKALKLMRDDAVWRKVFLKLPDHRKRGVVMNL</sequence>
<keyword evidence="3" id="KW-1185">Reference proteome</keyword>
<protein>
    <submittedName>
        <fullName evidence="2">Uncharacterized protein</fullName>
    </submittedName>
</protein>
<dbReference type="Proteomes" id="UP001642360">
    <property type="component" value="Unassembled WGS sequence"/>
</dbReference>
<evidence type="ECO:0000256" key="1">
    <source>
        <dbReference type="SAM" id="MobiDB-lite"/>
    </source>
</evidence>
<dbReference type="PANTHER" id="PTHR47584">
    <property type="match status" value="1"/>
</dbReference>
<evidence type="ECO:0000313" key="3">
    <source>
        <dbReference type="Proteomes" id="UP001642360"/>
    </source>
</evidence>
<organism evidence="2 3">
    <name type="scientific">Ilex paraguariensis</name>
    <name type="common">yerba mate</name>
    <dbReference type="NCBI Taxonomy" id="185542"/>
    <lineage>
        <taxon>Eukaryota</taxon>
        <taxon>Viridiplantae</taxon>
        <taxon>Streptophyta</taxon>
        <taxon>Embryophyta</taxon>
        <taxon>Tracheophyta</taxon>
        <taxon>Spermatophyta</taxon>
        <taxon>Magnoliopsida</taxon>
        <taxon>eudicotyledons</taxon>
        <taxon>Gunneridae</taxon>
        <taxon>Pentapetalae</taxon>
        <taxon>asterids</taxon>
        <taxon>campanulids</taxon>
        <taxon>Aquifoliales</taxon>
        <taxon>Aquifoliaceae</taxon>
        <taxon>Ilex</taxon>
    </lineage>
</organism>
<dbReference type="InterPro" id="IPR045026">
    <property type="entry name" value="LIMYB"/>
</dbReference>
<feature type="region of interest" description="Disordered" evidence="1">
    <location>
        <begin position="43"/>
        <end position="93"/>
    </location>
</feature>
<name>A0ABC8SGD5_9AQUA</name>
<feature type="compositionally biased region" description="Basic and acidic residues" evidence="1">
    <location>
        <begin position="54"/>
        <end position="64"/>
    </location>
</feature>
<dbReference type="AlphaFoldDB" id="A0ABC8SGD5"/>
<proteinExistence type="predicted"/>
<feature type="compositionally biased region" description="Polar residues" evidence="1">
    <location>
        <begin position="73"/>
        <end position="93"/>
    </location>
</feature>
<dbReference type="EMBL" id="CAUOFW020002769">
    <property type="protein sequence ID" value="CAK9155972.1"/>
    <property type="molecule type" value="Genomic_DNA"/>
</dbReference>
<gene>
    <name evidence="2" type="ORF">ILEXP_LOCUS24387</name>
</gene>
<accession>A0ABC8SGD5</accession>